<accession>A0A839SA67</accession>
<feature type="domain" description="Secretion system C-terminal sorting" evidence="2">
    <location>
        <begin position="286"/>
        <end position="379"/>
    </location>
</feature>
<sequence>MAHRILVSLFFVSICLSTLASGSPVKRNDSTPIPLLRLKLVMDAFNNDDIAIGFDAAATTVYNNQLDSRYMEGINAPEGLSSLSSDDIQLSVNIVPLPRQGPLVIRLDVEAAKSGAFTLERTELDSIPAIYDVWLIDQFAKDSLDLRTGNRYAFNIDKNNSTSFGNNRFRVIIRQNPALGIHLLSFDAIKATKTAQLTWKTENEETTTVFAAERSIDEGATFYMLDTLRSNGAGSYSYTDKTPLDGNDLYRIKITDMNGTVSYSNAITIGFGSTLAEPGASDNISIFPNPSNGIINLSIAPKSTTGAAGSAQKQTSSTAKQNLAAILPAGSASYDIKIFNINGSVLKESTSAAASWQTNVSTLLPGTYIIQVTNNSDNTLVGKSTFIKL</sequence>
<dbReference type="RefSeq" id="WP_096356462.1">
    <property type="nucleotide sequence ID" value="NZ_AP017313.1"/>
</dbReference>
<evidence type="ECO:0000256" key="1">
    <source>
        <dbReference type="SAM" id="SignalP"/>
    </source>
</evidence>
<dbReference type="EMBL" id="JACHWX010000002">
    <property type="protein sequence ID" value="MBB3054726.1"/>
    <property type="molecule type" value="Genomic_DNA"/>
</dbReference>
<dbReference type="Gene3D" id="2.60.40.10">
    <property type="entry name" value="Immunoglobulins"/>
    <property type="match status" value="1"/>
</dbReference>
<evidence type="ECO:0000313" key="3">
    <source>
        <dbReference type="EMBL" id="MBB3054726.1"/>
    </source>
</evidence>
<dbReference type="OrthoDB" id="794900at2"/>
<keyword evidence="1" id="KW-0732">Signal</keyword>
<keyword evidence="4" id="KW-1185">Reference proteome</keyword>
<comment type="caution">
    <text evidence="3">The sequence shown here is derived from an EMBL/GenBank/DDBJ whole genome shotgun (WGS) entry which is preliminary data.</text>
</comment>
<organism evidence="3 4">
    <name type="scientific">Mucilaginibacter gotjawali</name>
    <dbReference type="NCBI Taxonomy" id="1550579"/>
    <lineage>
        <taxon>Bacteria</taxon>
        <taxon>Pseudomonadati</taxon>
        <taxon>Bacteroidota</taxon>
        <taxon>Sphingobacteriia</taxon>
        <taxon>Sphingobacteriales</taxon>
        <taxon>Sphingobacteriaceae</taxon>
        <taxon>Mucilaginibacter</taxon>
    </lineage>
</organism>
<dbReference type="InterPro" id="IPR026444">
    <property type="entry name" value="Secre_tail"/>
</dbReference>
<dbReference type="Pfam" id="PF18962">
    <property type="entry name" value="Por_Secre_tail"/>
    <property type="match status" value="1"/>
</dbReference>
<protein>
    <recommendedName>
        <fullName evidence="2">Secretion system C-terminal sorting domain-containing protein</fullName>
    </recommendedName>
</protein>
<dbReference type="InterPro" id="IPR013783">
    <property type="entry name" value="Ig-like_fold"/>
</dbReference>
<evidence type="ECO:0000313" key="4">
    <source>
        <dbReference type="Proteomes" id="UP000539265"/>
    </source>
</evidence>
<evidence type="ECO:0000259" key="2">
    <source>
        <dbReference type="Pfam" id="PF18962"/>
    </source>
</evidence>
<feature type="chain" id="PRO_5032686952" description="Secretion system C-terminal sorting domain-containing protein" evidence="1">
    <location>
        <begin position="21"/>
        <end position="389"/>
    </location>
</feature>
<name>A0A839SA67_9SPHI</name>
<gene>
    <name evidence="3" type="ORF">FHS11_001136</name>
</gene>
<dbReference type="NCBIfam" id="TIGR04183">
    <property type="entry name" value="Por_Secre_tail"/>
    <property type="match status" value="1"/>
</dbReference>
<dbReference type="AlphaFoldDB" id="A0A839SA67"/>
<feature type="signal peptide" evidence="1">
    <location>
        <begin position="1"/>
        <end position="20"/>
    </location>
</feature>
<dbReference type="Proteomes" id="UP000539265">
    <property type="component" value="Unassembled WGS sequence"/>
</dbReference>
<proteinExistence type="predicted"/>
<reference evidence="3" key="1">
    <citation type="submission" date="2020-08" db="EMBL/GenBank/DDBJ databases">
        <title>Genomic Encyclopedia of Type Strains, Phase III (KMG-III): the genomes of soil and plant-associated and newly described type strains.</title>
        <authorList>
            <person name="Whitman W."/>
        </authorList>
    </citation>
    <scope>NUCLEOTIDE SEQUENCE [LARGE SCALE GENOMIC DNA]</scope>
    <source>
        <strain evidence="3">CECT 8628</strain>
    </source>
</reference>